<feature type="transmembrane region" description="Helical" evidence="8">
    <location>
        <begin position="131"/>
        <end position="152"/>
    </location>
</feature>
<feature type="transmembrane region" description="Helical" evidence="8">
    <location>
        <begin position="75"/>
        <end position="92"/>
    </location>
</feature>
<feature type="transmembrane region" description="Helical" evidence="8">
    <location>
        <begin position="271"/>
        <end position="292"/>
    </location>
</feature>
<evidence type="ECO:0000313" key="11">
    <source>
        <dbReference type="Proteomes" id="UP001597365"/>
    </source>
</evidence>
<protein>
    <submittedName>
        <fullName evidence="10">DMT family transporter</fullName>
    </submittedName>
</protein>
<dbReference type="InterPro" id="IPR037185">
    <property type="entry name" value="EmrE-like"/>
</dbReference>
<organism evidence="10 11">
    <name type="scientific">Streptomyces desertarenae</name>
    <dbReference type="NCBI Taxonomy" id="2666184"/>
    <lineage>
        <taxon>Bacteria</taxon>
        <taxon>Bacillati</taxon>
        <taxon>Actinomycetota</taxon>
        <taxon>Actinomycetes</taxon>
        <taxon>Kitasatosporales</taxon>
        <taxon>Streptomycetaceae</taxon>
        <taxon>Streptomyces</taxon>
    </lineage>
</organism>
<dbReference type="InterPro" id="IPR051258">
    <property type="entry name" value="Diverse_Substrate_Transporter"/>
</dbReference>
<feature type="transmembrane region" description="Helical" evidence="8">
    <location>
        <begin position="215"/>
        <end position="237"/>
    </location>
</feature>
<evidence type="ECO:0000256" key="7">
    <source>
        <dbReference type="SAM" id="MobiDB-lite"/>
    </source>
</evidence>
<evidence type="ECO:0000259" key="9">
    <source>
        <dbReference type="Pfam" id="PF00892"/>
    </source>
</evidence>
<evidence type="ECO:0000256" key="2">
    <source>
        <dbReference type="ARBA" id="ARBA00007362"/>
    </source>
</evidence>
<feature type="domain" description="EamA" evidence="9">
    <location>
        <begin position="156"/>
        <end position="287"/>
    </location>
</feature>
<dbReference type="Proteomes" id="UP001597365">
    <property type="component" value="Unassembled WGS sequence"/>
</dbReference>
<evidence type="ECO:0000256" key="6">
    <source>
        <dbReference type="ARBA" id="ARBA00023136"/>
    </source>
</evidence>
<feature type="domain" description="EamA" evidence="9">
    <location>
        <begin position="18"/>
        <end position="147"/>
    </location>
</feature>
<feature type="transmembrane region" description="Helical" evidence="8">
    <location>
        <begin position="158"/>
        <end position="177"/>
    </location>
</feature>
<keyword evidence="5 8" id="KW-1133">Transmembrane helix</keyword>
<feature type="transmembrane region" description="Helical" evidence="8">
    <location>
        <begin position="244"/>
        <end position="265"/>
    </location>
</feature>
<dbReference type="PANTHER" id="PTHR42920">
    <property type="entry name" value="OS03G0707200 PROTEIN-RELATED"/>
    <property type="match status" value="1"/>
</dbReference>
<accession>A0ABW4PPH0</accession>
<dbReference type="EMBL" id="JBHUFU010000009">
    <property type="protein sequence ID" value="MFD1831196.1"/>
    <property type="molecule type" value="Genomic_DNA"/>
</dbReference>
<sequence length="318" mass="33013">MTPPHDVTAGHRQGTAPALLLMVAVTAVWGSTFVVIQDAVDRMPASGFNTARFAVAALVLVALRPRSLLALDRGGVLRGVLLGTALAATYLLQAYGLQHTSSTVSAFITGMFVVFTPLISAVVLRKRLAAATWAGTGLAVVGLALLTLRGFAIGHGEALTLLCAFCLALQIVGTGEWVTGRDPYALVVVQLLTVTVLCGAASVPDGFRVVPPDASAWFGVLMTGVLATAVAIVVQTWAQTRISAVRVAVVMTMEPVFAALIGRLVGDCLTLVQMAGAALVLIAMYVVELGSAGRDRPQAPRRHRLEKPPVDLSSAGGA</sequence>
<feature type="transmembrane region" description="Helical" evidence="8">
    <location>
        <begin position="104"/>
        <end position="124"/>
    </location>
</feature>
<dbReference type="InterPro" id="IPR000620">
    <property type="entry name" value="EamA_dom"/>
</dbReference>
<feature type="transmembrane region" description="Helical" evidence="8">
    <location>
        <begin position="184"/>
        <end position="203"/>
    </location>
</feature>
<evidence type="ECO:0000256" key="5">
    <source>
        <dbReference type="ARBA" id="ARBA00022989"/>
    </source>
</evidence>
<comment type="subcellular location">
    <subcellularLocation>
        <location evidence="1">Cell membrane</location>
        <topology evidence="1">Multi-pass membrane protein</topology>
    </subcellularLocation>
</comment>
<feature type="transmembrane region" description="Helical" evidence="8">
    <location>
        <begin position="18"/>
        <end position="37"/>
    </location>
</feature>
<comment type="similarity">
    <text evidence="2">Belongs to the EamA transporter family.</text>
</comment>
<feature type="region of interest" description="Disordered" evidence="7">
    <location>
        <begin position="294"/>
        <end position="318"/>
    </location>
</feature>
<keyword evidence="3" id="KW-1003">Cell membrane</keyword>
<dbReference type="Pfam" id="PF00892">
    <property type="entry name" value="EamA"/>
    <property type="match status" value="2"/>
</dbReference>
<dbReference type="RefSeq" id="WP_380900887.1">
    <property type="nucleotide sequence ID" value="NZ_JBHUFU010000009.1"/>
</dbReference>
<dbReference type="PANTHER" id="PTHR42920:SF5">
    <property type="entry name" value="EAMA DOMAIN-CONTAINING PROTEIN"/>
    <property type="match status" value="1"/>
</dbReference>
<reference evidence="11" key="1">
    <citation type="journal article" date="2019" name="Int. J. Syst. Evol. Microbiol.">
        <title>The Global Catalogue of Microorganisms (GCM) 10K type strain sequencing project: providing services to taxonomists for standard genome sequencing and annotation.</title>
        <authorList>
            <consortium name="The Broad Institute Genomics Platform"/>
            <consortium name="The Broad Institute Genome Sequencing Center for Infectious Disease"/>
            <person name="Wu L."/>
            <person name="Ma J."/>
        </authorList>
    </citation>
    <scope>NUCLEOTIDE SEQUENCE [LARGE SCALE GENOMIC DNA]</scope>
    <source>
        <strain evidence="11">CGMCC 4.7455</strain>
    </source>
</reference>
<proteinExistence type="inferred from homology"/>
<evidence type="ECO:0000256" key="1">
    <source>
        <dbReference type="ARBA" id="ARBA00004651"/>
    </source>
</evidence>
<evidence type="ECO:0000256" key="3">
    <source>
        <dbReference type="ARBA" id="ARBA00022475"/>
    </source>
</evidence>
<evidence type="ECO:0000313" key="10">
    <source>
        <dbReference type="EMBL" id="MFD1831196.1"/>
    </source>
</evidence>
<keyword evidence="4 8" id="KW-0812">Transmembrane</keyword>
<dbReference type="SUPFAM" id="SSF103481">
    <property type="entry name" value="Multidrug resistance efflux transporter EmrE"/>
    <property type="match status" value="2"/>
</dbReference>
<gene>
    <name evidence="10" type="ORF">ACFSJS_16165</name>
</gene>
<comment type="caution">
    <text evidence="10">The sequence shown here is derived from an EMBL/GenBank/DDBJ whole genome shotgun (WGS) entry which is preliminary data.</text>
</comment>
<evidence type="ECO:0000256" key="4">
    <source>
        <dbReference type="ARBA" id="ARBA00022692"/>
    </source>
</evidence>
<keyword evidence="11" id="KW-1185">Reference proteome</keyword>
<keyword evidence="6 8" id="KW-0472">Membrane</keyword>
<name>A0ABW4PPH0_9ACTN</name>
<evidence type="ECO:0000256" key="8">
    <source>
        <dbReference type="SAM" id="Phobius"/>
    </source>
</evidence>